<name>A0A517YY92_9BACT</name>
<dbReference type="InterPro" id="IPR036374">
    <property type="entry name" value="OxRdtase_Mopterin-bd_sf"/>
</dbReference>
<accession>A0A517YY92</accession>
<evidence type="ECO:0000259" key="1">
    <source>
        <dbReference type="Pfam" id="PF00174"/>
    </source>
</evidence>
<dbReference type="Pfam" id="PF00174">
    <property type="entry name" value="Oxidored_molyb"/>
    <property type="match status" value="1"/>
</dbReference>
<dbReference type="GO" id="GO:0016491">
    <property type="term" value="F:oxidoreductase activity"/>
    <property type="evidence" value="ECO:0007669"/>
    <property type="project" value="UniProtKB-KW"/>
</dbReference>
<reference evidence="2 3" key="1">
    <citation type="submission" date="2019-02" db="EMBL/GenBank/DDBJ databases">
        <title>Deep-cultivation of Planctomycetes and their phenomic and genomic characterization uncovers novel biology.</title>
        <authorList>
            <person name="Wiegand S."/>
            <person name="Jogler M."/>
            <person name="Boedeker C."/>
            <person name="Pinto D."/>
            <person name="Vollmers J."/>
            <person name="Rivas-Marin E."/>
            <person name="Kohn T."/>
            <person name="Peeters S.H."/>
            <person name="Heuer A."/>
            <person name="Rast P."/>
            <person name="Oberbeckmann S."/>
            <person name="Bunk B."/>
            <person name="Jeske O."/>
            <person name="Meyerdierks A."/>
            <person name="Storesund J.E."/>
            <person name="Kallscheuer N."/>
            <person name="Luecker S."/>
            <person name="Lage O.M."/>
            <person name="Pohl T."/>
            <person name="Merkel B.J."/>
            <person name="Hornburger P."/>
            <person name="Mueller R.-W."/>
            <person name="Bruemmer F."/>
            <person name="Labrenz M."/>
            <person name="Spormann A.M."/>
            <person name="Op den Camp H."/>
            <person name="Overmann J."/>
            <person name="Amann R."/>
            <person name="Jetten M.S.M."/>
            <person name="Mascher T."/>
            <person name="Medema M.H."/>
            <person name="Devos D.P."/>
            <person name="Kaster A.-K."/>
            <person name="Ovreas L."/>
            <person name="Rohde M."/>
            <person name="Galperin M.Y."/>
            <person name="Jogler C."/>
        </authorList>
    </citation>
    <scope>NUCLEOTIDE SEQUENCE [LARGE SCALE GENOMIC DNA]</scope>
    <source>
        <strain evidence="2 3">KS4</strain>
    </source>
</reference>
<proteinExistence type="predicted"/>
<gene>
    <name evidence="2" type="primary">yedY</name>
    <name evidence="2" type="ORF">KS4_32650</name>
</gene>
<feature type="domain" description="Oxidoreductase molybdopterin-binding" evidence="1">
    <location>
        <begin position="137"/>
        <end position="294"/>
    </location>
</feature>
<dbReference type="Proteomes" id="UP000317369">
    <property type="component" value="Chromosome"/>
</dbReference>
<dbReference type="SUPFAM" id="SSF56524">
    <property type="entry name" value="Oxidoreductase molybdopterin-binding domain"/>
    <property type="match status" value="1"/>
</dbReference>
<dbReference type="NCBIfam" id="NF003767">
    <property type="entry name" value="PRK05363.1"/>
    <property type="match status" value="1"/>
</dbReference>
<sequence length="350" mass="40644">MPMEPYMANIKNNNFIWNQLPKLDPTPPDVFFNRRAFIKALGLGSIALAATSPFAFPTRAQAQMGRARYTKADIPTIERPGLNSDFVLSKYPAKRNPDFIQMPGNVKRLTPKLDALAYNNYYEFTTTKTDVWKLAQDFDPDPWSIEITGECHKPRTLSIDDIYNFPLEQRNYRFRCVEAWAMDVPWTGVPFHKVLESVEPTSNAKYVKFTCVERPKQMPGQVSMPWYKWPYFEAWRIDEAMNPLPLLVTGIYDQPIPRQNGSPFRMIIPWKYGYKGPKCPVKIELLKERPETFWHAEVPDEYSWLSNINPAVPHPRWSQASEVLIDDGKRRQTLLYGGYGDYVAKLYKKS</sequence>
<dbReference type="OrthoDB" id="9778777at2"/>
<dbReference type="EMBL" id="CP036425">
    <property type="protein sequence ID" value="QDU35185.1"/>
    <property type="molecule type" value="Genomic_DNA"/>
</dbReference>
<dbReference type="EC" id="1.8.-.-" evidence="2"/>
<keyword evidence="3" id="KW-1185">Reference proteome</keyword>
<dbReference type="PANTHER" id="PTHR43032:SF3">
    <property type="entry name" value="PROTEIN-METHIONINE-SULFOXIDE REDUCTASE CATALYTIC SUBUNIT MSRP"/>
    <property type="match status" value="1"/>
</dbReference>
<dbReference type="AlphaFoldDB" id="A0A517YY92"/>
<dbReference type="PROSITE" id="PS51318">
    <property type="entry name" value="TAT"/>
    <property type="match status" value="1"/>
</dbReference>
<keyword evidence="2" id="KW-0560">Oxidoreductase</keyword>
<dbReference type="InterPro" id="IPR006311">
    <property type="entry name" value="TAT_signal"/>
</dbReference>
<evidence type="ECO:0000313" key="3">
    <source>
        <dbReference type="Proteomes" id="UP000317369"/>
    </source>
</evidence>
<dbReference type="Gene3D" id="3.90.420.10">
    <property type="entry name" value="Oxidoreductase, molybdopterin-binding domain"/>
    <property type="match status" value="1"/>
</dbReference>
<protein>
    <submittedName>
        <fullName evidence="2">Sulfoxide reductase catalytic subunit YedY</fullName>
        <ecNumber evidence="2">1.8.-.-</ecNumber>
    </submittedName>
</protein>
<dbReference type="PANTHER" id="PTHR43032">
    <property type="entry name" value="PROTEIN-METHIONINE-SULFOXIDE REDUCTASE"/>
    <property type="match status" value="1"/>
</dbReference>
<dbReference type="KEGG" id="pcor:KS4_32650"/>
<organism evidence="2 3">
    <name type="scientific">Poriferisphaera corsica</name>
    <dbReference type="NCBI Taxonomy" id="2528020"/>
    <lineage>
        <taxon>Bacteria</taxon>
        <taxon>Pseudomonadati</taxon>
        <taxon>Planctomycetota</taxon>
        <taxon>Phycisphaerae</taxon>
        <taxon>Phycisphaerales</taxon>
        <taxon>Phycisphaeraceae</taxon>
        <taxon>Poriferisphaera</taxon>
    </lineage>
</organism>
<dbReference type="InterPro" id="IPR000572">
    <property type="entry name" value="OxRdtase_Mopterin-bd_dom"/>
</dbReference>
<evidence type="ECO:0000313" key="2">
    <source>
        <dbReference type="EMBL" id="QDU35185.1"/>
    </source>
</evidence>